<feature type="compositionally biased region" description="Low complexity" evidence="1">
    <location>
        <begin position="299"/>
        <end position="314"/>
    </location>
</feature>
<feature type="compositionally biased region" description="Pro residues" evidence="1">
    <location>
        <begin position="330"/>
        <end position="343"/>
    </location>
</feature>
<dbReference type="InterPro" id="IPR052913">
    <property type="entry name" value="Glycopeptide_resist_protein"/>
</dbReference>
<organism evidence="2 3">
    <name type="scientific">Streptomyces zingiberis</name>
    <dbReference type="NCBI Taxonomy" id="2053010"/>
    <lineage>
        <taxon>Bacteria</taxon>
        <taxon>Bacillati</taxon>
        <taxon>Actinomycetota</taxon>
        <taxon>Actinomycetes</taxon>
        <taxon>Kitasatosporales</taxon>
        <taxon>Streptomycetaceae</taxon>
        <taxon>Streptomyces</taxon>
    </lineage>
</organism>
<evidence type="ECO:0000313" key="2">
    <source>
        <dbReference type="EMBL" id="NJQ00997.1"/>
    </source>
</evidence>
<evidence type="ECO:0008006" key="4">
    <source>
        <dbReference type="Google" id="ProtNLM"/>
    </source>
</evidence>
<dbReference type="PANTHER" id="PTHR35788">
    <property type="entry name" value="EXPORTED PROTEIN-RELATED"/>
    <property type="match status" value="1"/>
</dbReference>
<feature type="compositionally biased region" description="Low complexity" evidence="1">
    <location>
        <begin position="64"/>
        <end position="77"/>
    </location>
</feature>
<feature type="compositionally biased region" description="Low complexity" evidence="1">
    <location>
        <begin position="42"/>
        <end position="52"/>
    </location>
</feature>
<dbReference type="RefSeq" id="WP_168101380.1">
    <property type="nucleotide sequence ID" value="NZ_JAATEN010000006.1"/>
</dbReference>
<dbReference type="Proteomes" id="UP000695264">
    <property type="component" value="Unassembled WGS sequence"/>
</dbReference>
<keyword evidence="3" id="KW-1185">Reference proteome</keyword>
<sequence>MSRESDTTSSGPHGHGGAAPYPSGTPPYGTPRYPSLHPPQDATGGAETAGAGQQPSAAPEQQPRTETTLTTRIRINIPGSRPIPPVVMRTPVEDRSSAVTPGDPGPGRAGDGQAAGAAADRGREEPGKAPATGGRGGGDRTSDWFAPKKTPTPSGGTPIPGGPAAPQGGGARGGVPGGADPGSVPGARRPGGAPRPGPDAAHGPAHTPAYGTRIPGPDGPTTGPAEGDMPLPPGFRQQHGPGTPGGPGRDSGFPSHTAPPGAEQDQPTMDFGRGLIDDAPYGGHEERISSDTLVSGGHPAPAAAGPAFPAFPTDPDGHAAADGGSGTDAPRPPEPPAAEPAPPARKKGRSKLVLTAVALVVATGTAYAAGLLLDHAEVPKGTTILGVDVGGTSREEAVSRLDQALGNRVDQPLTVAVAGEKQQLKPSVLGLDVDTEASVRQAAGRDYNPVTVIGSLVGGTRAAEAEITADQEKLRAALESLAGEEGAAQDGTIRFENGKAVPVPGKPHRALDVDKSVTALSGAYRTRAETGADTEVKLPSSVRQPAVSEAEIDKAMKEFARPAMSGLVTVRTDAEHTIAFSPENSLPKFLSMKPVGGKLVDTYDLKVLKSLYGGVFDGVLVERGNGSKTPVSPEDVAGALREALRSTDPAGRVVTIETAPE</sequence>
<feature type="compositionally biased region" description="Low complexity" evidence="1">
    <location>
        <begin position="147"/>
        <end position="166"/>
    </location>
</feature>
<comment type="caution">
    <text evidence="2">The sequence shown here is derived from an EMBL/GenBank/DDBJ whole genome shotgun (WGS) entry which is preliminary data.</text>
</comment>
<gene>
    <name evidence="2" type="ORF">HCK00_10760</name>
</gene>
<name>A0ABX1BZ76_9ACTN</name>
<proteinExistence type="predicted"/>
<reference evidence="2 3" key="1">
    <citation type="submission" date="2020-03" db="EMBL/GenBank/DDBJ databases">
        <title>WGS of actinomycetes isolated from Thailand.</title>
        <authorList>
            <person name="Thawai C."/>
        </authorList>
    </citation>
    <scope>NUCLEOTIDE SEQUENCE [LARGE SCALE GENOMIC DNA]</scope>
    <source>
        <strain evidence="2 3">PLAI 1-29</strain>
    </source>
</reference>
<evidence type="ECO:0000256" key="1">
    <source>
        <dbReference type="SAM" id="MobiDB-lite"/>
    </source>
</evidence>
<dbReference type="PANTHER" id="PTHR35788:SF1">
    <property type="entry name" value="EXPORTED PROTEIN"/>
    <property type="match status" value="1"/>
</dbReference>
<dbReference type="EMBL" id="JAATEN010000006">
    <property type="protein sequence ID" value="NJQ00997.1"/>
    <property type="molecule type" value="Genomic_DNA"/>
</dbReference>
<evidence type="ECO:0000313" key="3">
    <source>
        <dbReference type="Proteomes" id="UP000695264"/>
    </source>
</evidence>
<accession>A0ABX1BZ76</accession>
<feature type="compositionally biased region" description="Low complexity" evidence="1">
    <location>
        <begin position="181"/>
        <end position="209"/>
    </location>
</feature>
<protein>
    <recommendedName>
        <fullName evidence="4">Peptidoglycan binding domain-containing protein</fullName>
    </recommendedName>
</protein>
<feature type="compositionally biased region" description="Gly residues" evidence="1">
    <location>
        <begin position="167"/>
        <end position="180"/>
    </location>
</feature>
<feature type="region of interest" description="Disordered" evidence="1">
    <location>
        <begin position="1"/>
        <end position="349"/>
    </location>
</feature>